<comment type="caution">
    <text evidence="2">The sequence shown here is derived from an EMBL/GenBank/DDBJ whole genome shotgun (WGS) entry which is preliminary data.</text>
</comment>
<dbReference type="Proteomes" id="UP001331761">
    <property type="component" value="Unassembled WGS sequence"/>
</dbReference>
<protein>
    <submittedName>
        <fullName evidence="2">Uncharacterized protein</fullName>
    </submittedName>
</protein>
<dbReference type="EMBL" id="WIXE01026128">
    <property type="protein sequence ID" value="KAK5964169.1"/>
    <property type="molecule type" value="Genomic_DNA"/>
</dbReference>
<organism evidence="2 3">
    <name type="scientific">Trichostrongylus colubriformis</name>
    <name type="common">Black scour worm</name>
    <dbReference type="NCBI Taxonomy" id="6319"/>
    <lineage>
        <taxon>Eukaryota</taxon>
        <taxon>Metazoa</taxon>
        <taxon>Ecdysozoa</taxon>
        <taxon>Nematoda</taxon>
        <taxon>Chromadorea</taxon>
        <taxon>Rhabditida</taxon>
        <taxon>Rhabditina</taxon>
        <taxon>Rhabditomorpha</taxon>
        <taxon>Strongyloidea</taxon>
        <taxon>Trichostrongylidae</taxon>
        <taxon>Trichostrongylus</taxon>
    </lineage>
</organism>
<feature type="compositionally biased region" description="Low complexity" evidence="1">
    <location>
        <begin position="1"/>
        <end position="37"/>
    </location>
</feature>
<keyword evidence="3" id="KW-1185">Reference proteome</keyword>
<feature type="region of interest" description="Disordered" evidence="1">
    <location>
        <begin position="1"/>
        <end position="65"/>
    </location>
</feature>
<evidence type="ECO:0000256" key="1">
    <source>
        <dbReference type="SAM" id="MobiDB-lite"/>
    </source>
</evidence>
<evidence type="ECO:0000313" key="2">
    <source>
        <dbReference type="EMBL" id="KAK5964169.1"/>
    </source>
</evidence>
<sequence>MTRSRSSSRELASSGRRSSSSSRAASPASPSSNSRSRSSSRERSAVKGTGEDYSSPLTRPPDIRIPKKHEFRSARDEVPAPPAVPQRTVRVRVTISPQARERFETLAGGVALSHAERSTLLRELPLVASIFGEVPAIDEQLPRDNDRAILIRENELRTLHETLLNVLNIAELIRKLGSDGQGGAFADPVVGYFEIMDTLVSGSIMDLIIIRRERFLKALGVEPRRAMPSYRRLPLAGSTMVHHVRQTLIPDLFGKELRDELAAGDSAITKSLQKLRAQNSKKRKASSPRRTKDSILHGLKTFTSVKAVAAPLVDASPVT</sequence>
<dbReference type="AlphaFoldDB" id="A0AAN8I827"/>
<proteinExistence type="predicted"/>
<gene>
    <name evidence="2" type="ORF">GCK32_006476</name>
</gene>
<accession>A0AAN8I827</accession>
<name>A0AAN8I827_TRICO</name>
<reference evidence="2 3" key="1">
    <citation type="submission" date="2019-10" db="EMBL/GenBank/DDBJ databases">
        <title>Assembly and Annotation for the nematode Trichostrongylus colubriformis.</title>
        <authorList>
            <person name="Martin J."/>
        </authorList>
    </citation>
    <scope>NUCLEOTIDE SEQUENCE [LARGE SCALE GENOMIC DNA]</scope>
    <source>
        <strain evidence="2">G859</strain>
        <tissue evidence="2">Whole worm</tissue>
    </source>
</reference>
<evidence type="ECO:0000313" key="3">
    <source>
        <dbReference type="Proteomes" id="UP001331761"/>
    </source>
</evidence>